<dbReference type="Proteomes" id="UP000235406">
    <property type="component" value="Unassembled WGS sequence"/>
</dbReference>
<protein>
    <submittedName>
        <fullName evidence="2">Uncharacterized protein</fullName>
    </submittedName>
</protein>
<gene>
    <name evidence="2" type="ORF">BCT49_05215</name>
</gene>
<feature type="chain" id="PRO_5014879386" evidence="1">
    <location>
        <begin position="20"/>
        <end position="311"/>
    </location>
</feature>
<dbReference type="RefSeq" id="WP_241908046.1">
    <property type="nucleotide sequence ID" value="NZ_CAWNVI010000104.1"/>
</dbReference>
<reference evidence="3" key="1">
    <citation type="submission" date="2016-07" db="EMBL/GenBank/DDBJ databases">
        <title>Nontailed viruses are major unrecognized killers of bacteria in the ocean.</title>
        <authorList>
            <person name="Kauffman K."/>
            <person name="Hussain F."/>
            <person name="Yang J."/>
            <person name="Arevalo P."/>
            <person name="Brown J."/>
            <person name="Cutler M."/>
            <person name="Kelly L."/>
            <person name="Polz M.F."/>
        </authorList>
    </citation>
    <scope>NUCLEOTIDE SEQUENCE [LARGE SCALE GENOMIC DNA]</scope>
    <source>
        <strain evidence="3">10N.261.46.F8</strain>
    </source>
</reference>
<sequence length="311" mass="34038">MKKSMTLLAISLFALYGCGGGGGSSSSGSTGATQFDYPINNSQFAPKNITLLSYLISEDGGENVALNLAYRDINSQQLLANIQQELDNLTISNNVEDVAELEKLKATVESMVNSGINDFYTADMTMQGETDSGLFYKGSDGFVNSVDDNIELSNGETFDFLVTNPVFKSSGSTVKEKSPNISHSSSSVGLSFEVTTGQLEALLDDFYEDDIDDLGPSDTQCDFHWQQQVSENGQRSTVTVKGKKIETAYLKVENTYNVVCDGYDSAEFQSNTETWFNPNFGVVKMMDWDEKNGTQLSETTWILDSFTVNKG</sequence>
<accession>A0A2N7K8W2</accession>
<dbReference type="EMBL" id="MCZK01000104">
    <property type="protein sequence ID" value="PMM71181.1"/>
    <property type="molecule type" value="Genomic_DNA"/>
</dbReference>
<organism evidence="2 3">
    <name type="scientific">Vibrio lentus</name>
    <dbReference type="NCBI Taxonomy" id="136468"/>
    <lineage>
        <taxon>Bacteria</taxon>
        <taxon>Pseudomonadati</taxon>
        <taxon>Pseudomonadota</taxon>
        <taxon>Gammaproteobacteria</taxon>
        <taxon>Vibrionales</taxon>
        <taxon>Vibrionaceae</taxon>
        <taxon>Vibrio</taxon>
    </lineage>
</organism>
<evidence type="ECO:0000256" key="1">
    <source>
        <dbReference type="SAM" id="SignalP"/>
    </source>
</evidence>
<dbReference type="PROSITE" id="PS51257">
    <property type="entry name" value="PROKAR_LIPOPROTEIN"/>
    <property type="match status" value="1"/>
</dbReference>
<proteinExistence type="predicted"/>
<keyword evidence="1" id="KW-0732">Signal</keyword>
<comment type="caution">
    <text evidence="2">The sequence shown here is derived from an EMBL/GenBank/DDBJ whole genome shotgun (WGS) entry which is preliminary data.</text>
</comment>
<dbReference type="AlphaFoldDB" id="A0A2N7K8W2"/>
<evidence type="ECO:0000313" key="3">
    <source>
        <dbReference type="Proteomes" id="UP000235406"/>
    </source>
</evidence>
<evidence type="ECO:0000313" key="2">
    <source>
        <dbReference type="EMBL" id="PMM71181.1"/>
    </source>
</evidence>
<name>A0A2N7K8W2_9VIBR</name>
<feature type="signal peptide" evidence="1">
    <location>
        <begin position="1"/>
        <end position="19"/>
    </location>
</feature>